<reference evidence="6 7" key="1">
    <citation type="submission" date="2019-08" db="EMBL/GenBank/DDBJ databases">
        <title>In-depth cultivation of the pig gut microbiome towards novel bacterial diversity and tailored functional studies.</title>
        <authorList>
            <person name="Wylensek D."/>
            <person name="Hitch T.C.A."/>
            <person name="Clavel T."/>
        </authorList>
    </citation>
    <scope>NUCLEOTIDE SEQUENCE [LARGE SCALE GENOMIC DNA]</scope>
    <source>
        <strain evidence="6 7">Oil-RF-744-WCA-WT-10</strain>
    </source>
</reference>
<dbReference type="GO" id="GO:0070043">
    <property type="term" value="F:rRNA (guanine-N7-)-methyltransferase activity"/>
    <property type="evidence" value="ECO:0007669"/>
    <property type="project" value="TreeGrafter"/>
</dbReference>
<dbReference type="GO" id="GO:0003723">
    <property type="term" value="F:RNA binding"/>
    <property type="evidence" value="ECO:0007669"/>
    <property type="project" value="UniProtKB-UniRule"/>
</dbReference>
<proteinExistence type="predicted"/>
<keyword evidence="2 6" id="KW-0808">Transferase</keyword>
<sequence length="575" mass="66212">MSENFEMVAKTFQGLEGVLSDELKELGAQDVQQGKRMVSFTGDKEMMYRANFCLHTALRVLKPIYKFRSADADDLYEKVKRFDWSTIMQATDTFAIDSTVYSESFRHSRFVTYRVKDAIADYFMEAEGSRPSIRLNAPDLRLDVHISGDEVTLSLDSSGEPLYKRGWRVAQTDAPINEVLAAGIIKLSGWHGQCNLVDPMCGSGTFLIEAALIAANINPGVYRNDFAFQRWSDYDPELYSKIYNDDSGEREFGYKIYGSDIAVQAVAIAEANVKSAGLGKMIEVRQQDLRELEEAPEKGYVITNPPYGERLRPDDIAGLYESIGQKLKKVFRGYQAWLITYDKELTSLIGLHPSVTYPLLNGDLECELREYVIFDGSYKDMKRAGGTLRNEGFRASDKDRGARRPFKETYGGDGDAESHDDGGKPRRRFDRDKKGRGERDGGKPRRFDRDKKGRVDRVDRDDEQPRKPRRFDRDKKGRVDRDDEQPRKPRRFDRNRDERDRRREQRREERHERHESLLDRDAFFHSEKFARQVLQHREPTLGKDAEVPIVRGRRKSWKRNDGSNENGNSSTAGDQ</sequence>
<dbReference type="SMART" id="SM00981">
    <property type="entry name" value="THUMP"/>
    <property type="match status" value="1"/>
</dbReference>
<dbReference type="Pfam" id="PF22020">
    <property type="entry name" value="RlmL_1st"/>
    <property type="match status" value="1"/>
</dbReference>
<dbReference type="PANTHER" id="PTHR47313">
    <property type="entry name" value="RIBOSOMAL RNA LARGE SUBUNIT METHYLTRANSFERASE K/L"/>
    <property type="match status" value="1"/>
</dbReference>
<keyword evidence="7" id="KW-1185">Reference proteome</keyword>
<dbReference type="SUPFAM" id="SSF53335">
    <property type="entry name" value="S-adenosyl-L-methionine-dependent methyltransferases"/>
    <property type="match status" value="1"/>
</dbReference>
<evidence type="ECO:0000256" key="4">
    <source>
        <dbReference type="SAM" id="MobiDB-lite"/>
    </source>
</evidence>
<feature type="compositionally biased region" description="Basic and acidic residues" evidence="4">
    <location>
        <begin position="391"/>
        <end position="407"/>
    </location>
</feature>
<dbReference type="InterPro" id="IPR029063">
    <property type="entry name" value="SAM-dependent_MTases_sf"/>
</dbReference>
<dbReference type="PROSITE" id="PS51165">
    <property type="entry name" value="THUMP"/>
    <property type="match status" value="1"/>
</dbReference>
<accession>A0A6L5XED0</accession>
<feature type="compositionally biased region" description="Basic and acidic residues" evidence="4">
    <location>
        <begin position="416"/>
        <end position="520"/>
    </location>
</feature>
<feature type="region of interest" description="Disordered" evidence="4">
    <location>
        <begin position="391"/>
        <end position="520"/>
    </location>
</feature>
<dbReference type="Proteomes" id="UP000483362">
    <property type="component" value="Unassembled WGS sequence"/>
</dbReference>
<feature type="compositionally biased region" description="Polar residues" evidence="4">
    <location>
        <begin position="563"/>
        <end position="575"/>
    </location>
</feature>
<dbReference type="AlphaFoldDB" id="A0A6L5XED0"/>
<gene>
    <name evidence="6" type="ORF">FYJ29_04740</name>
</gene>
<dbReference type="InterPro" id="IPR054170">
    <property type="entry name" value="RlmL_1st"/>
</dbReference>
<evidence type="ECO:0000256" key="2">
    <source>
        <dbReference type="ARBA" id="ARBA00022679"/>
    </source>
</evidence>
<dbReference type="InterPro" id="IPR000241">
    <property type="entry name" value="RlmKL-like_Mtase"/>
</dbReference>
<protein>
    <submittedName>
        <fullName evidence="6">RNA methyltransferase</fullName>
    </submittedName>
</protein>
<evidence type="ECO:0000256" key="1">
    <source>
        <dbReference type="ARBA" id="ARBA00022603"/>
    </source>
</evidence>
<dbReference type="PROSITE" id="PS01261">
    <property type="entry name" value="UPF0020"/>
    <property type="match status" value="1"/>
</dbReference>
<feature type="compositionally biased region" description="Basic and acidic residues" evidence="4">
    <location>
        <begin position="533"/>
        <end position="546"/>
    </location>
</feature>
<dbReference type="Pfam" id="PF02926">
    <property type="entry name" value="THUMP"/>
    <property type="match status" value="1"/>
</dbReference>
<name>A0A6L5XED0_9BACT</name>
<evidence type="ECO:0000259" key="5">
    <source>
        <dbReference type="PROSITE" id="PS51165"/>
    </source>
</evidence>
<dbReference type="Gene3D" id="3.30.2130.30">
    <property type="match status" value="1"/>
</dbReference>
<dbReference type="InterPro" id="IPR002052">
    <property type="entry name" value="DNA_methylase_N6_adenine_CS"/>
</dbReference>
<dbReference type="Gene3D" id="3.40.50.150">
    <property type="entry name" value="Vaccinia Virus protein VP39"/>
    <property type="match status" value="1"/>
</dbReference>
<dbReference type="EMBL" id="VULT01000005">
    <property type="protein sequence ID" value="MSS17072.1"/>
    <property type="molecule type" value="Genomic_DNA"/>
</dbReference>
<dbReference type="RefSeq" id="WP_154327528.1">
    <property type="nucleotide sequence ID" value="NZ_CP045696.1"/>
</dbReference>
<comment type="caution">
    <text evidence="6">The sequence shown here is derived from an EMBL/GenBank/DDBJ whole genome shotgun (WGS) entry which is preliminary data.</text>
</comment>
<dbReference type="InterPro" id="IPR004114">
    <property type="entry name" value="THUMP_dom"/>
</dbReference>
<dbReference type="CDD" id="cd11715">
    <property type="entry name" value="THUMP_AdoMetMT"/>
    <property type="match status" value="1"/>
</dbReference>
<dbReference type="GO" id="GO:0008990">
    <property type="term" value="F:rRNA (guanine-N2-)-methyltransferase activity"/>
    <property type="evidence" value="ECO:0007669"/>
    <property type="project" value="TreeGrafter"/>
</dbReference>
<keyword evidence="1 6" id="KW-0489">Methyltransferase</keyword>
<dbReference type="PANTHER" id="PTHR47313:SF1">
    <property type="entry name" value="RIBOSOMAL RNA LARGE SUBUNIT METHYLTRANSFERASE K_L"/>
    <property type="match status" value="1"/>
</dbReference>
<dbReference type="Pfam" id="PF01170">
    <property type="entry name" value="UPF0020"/>
    <property type="match status" value="1"/>
</dbReference>
<organism evidence="6 7">
    <name type="scientific">Sodaliphilus pleomorphus</name>
    <dbReference type="NCBI Taxonomy" id="2606626"/>
    <lineage>
        <taxon>Bacteria</taxon>
        <taxon>Pseudomonadati</taxon>
        <taxon>Bacteroidota</taxon>
        <taxon>Bacteroidia</taxon>
        <taxon>Bacteroidales</taxon>
        <taxon>Muribaculaceae</taxon>
        <taxon>Sodaliphilus</taxon>
    </lineage>
</organism>
<feature type="domain" description="THUMP" evidence="5">
    <location>
        <begin position="46"/>
        <end position="157"/>
    </location>
</feature>
<dbReference type="InterPro" id="IPR053943">
    <property type="entry name" value="RlmKL-like_Mtase_CS"/>
</dbReference>
<evidence type="ECO:0000313" key="7">
    <source>
        <dbReference type="Proteomes" id="UP000483362"/>
    </source>
</evidence>
<dbReference type="PROSITE" id="PS00092">
    <property type="entry name" value="N6_MTASE"/>
    <property type="match status" value="1"/>
</dbReference>
<keyword evidence="3" id="KW-0694">RNA-binding</keyword>
<evidence type="ECO:0000256" key="3">
    <source>
        <dbReference type="PROSITE-ProRule" id="PRU00529"/>
    </source>
</evidence>
<feature type="region of interest" description="Disordered" evidence="4">
    <location>
        <begin position="533"/>
        <end position="575"/>
    </location>
</feature>
<dbReference type="PRINTS" id="PR00507">
    <property type="entry name" value="N12N6MTFRASE"/>
</dbReference>
<evidence type="ECO:0000313" key="6">
    <source>
        <dbReference type="EMBL" id="MSS17072.1"/>
    </source>
</evidence>